<evidence type="ECO:0000313" key="1">
    <source>
        <dbReference type="EMBL" id="GAH06208.1"/>
    </source>
</evidence>
<dbReference type="AlphaFoldDB" id="X1EC12"/>
<dbReference type="EMBL" id="BART01037245">
    <property type="protein sequence ID" value="GAH06208.1"/>
    <property type="molecule type" value="Genomic_DNA"/>
</dbReference>
<accession>X1EC12</accession>
<sequence length="157" mass="18335">FNGNERRAYRPDGSKMDLDYFLKVIEANLQTKESLQEVSNKKIKEVLTGGPEEFADGPPCLQMICKEIQESGTKLKDERDRFLYNYMVFAKKKFSENWEKKVLEAARNYILYDEIWGDGKVEEKIKYWKKDTAGFKCNDLPISSYCARGTCLKRKFG</sequence>
<reference evidence="1" key="1">
    <citation type="journal article" date="2014" name="Front. Microbiol.">
        <title>High frequency of phylogenetically diverse reductive dehalogenase-homologous genes in deep subseafloor sedimentary metagenomes.</title>
        <authorList>
            <person name="Kawai M."/>
            <person name="Futagami T."/>
            <person name="Toyoda A."/>
            <person name="Takaki Y."/>
            <person name="Nishi S."/>
            <person name="Hori S."/>
            <person name="Arai W."/>
            <person name="Tsubouchi T."/>
            <person name="Morono Y."/>
            <person name="Uchiyama I."/>
            <person name="Ito T."/>
            <person name="Fujiyama A."/>
            <person name="Inagaki F."/>
            <person name="Takami H."/>
        </authorList>
    </citation>
    <scope>NUCLEOTIDE SEQUENCE</scope>
    <source>
        <strain evidence="1">Expedition CK06-06</strain>
    </source>
</reference>
<proteinExistence type="predicted"/>
<organism evidence="1">
    <name type="scientific">marine sediment metagenome</name>
    <dbReference type="NCBI Taxonomy" id="412755"/>
    <lineage>
        <taxon>unclassified sequences</taxon>
        <taxon>metagenomes</taxon>
        <taxon>ecological metagenomes</taxon>
    </lineage>
</organism>
<name>X1EC12_9ZZZZ</name>
<protein>
    <submittedName>
        <fullName evidence="1">Uncharacterized protein</fullName>
    </submittedName>
</protein>
<feature type="non-terminal residue" evidence="1">
    <location>
        <position position="157"/>
    </location>
</feature>
<feature type="non-terminal residue" evidence="1">
    <location>
        <position position="1"/>
    </location>
</feature>
<gene>
    <name evidence="1" type="ORF">S01H4_62409</name>
</gene>
<comment type="caution">
    <text evidence="1">The sequence shown here is derived from an EMBL/GenBank/DDBJ whole genome shotgun (WGS) entry which is preliminary data.</text>
</comment>